<feature type="transmembrane region" description="Helical" evidence="8">
    <location>
        <begin position="435"/>
        <end position="460"/>
    </location>
</feature>
<dbReference type="OrthoDB" id="27542at2"/>
<keyword evidence="5 8" id="KW-0812">Transmembrane</keyword>
<evidence type="ECO:0000313" key="10">
    <source>
        <dbReference type="EMBL" id="ORM69049.1"/>
    </source>
</evidence>
<evidence type="ECO:0000256" key="4">
    <source>
        <dbReference type="ARBA" id="ARBA00022519"/>
    </source>
</evidence>
<keyword evidence="6 8" id="KW-1133">Transmembrane helix</keyword>
<dbReference type="GO" id="GO:0005886">
    <property type="term" value="C:plasma membrane"/>
    <property type="evidence" value="ECO:0007669"/>
    <property type="project" value="UniProtKB-SubCell"/>
</dbReference>
<keyword evidence="4" id="KW-0997">Cell inner membrane</keyword>
<comment type="subcellular location">
    <subcellularLocation>
        <location evidence="1">Cell inner membrane</location>
        <topology evidence="1">Multi-pass membrane protein</topology>
    </subcellularLocation>
    <subcellularLocation>
        <location evidence="8">Cell membrane</location>
        <topology evidence="8">Multi-pass membrane protein</topology>
    </subcellularLocation>
</comment>
<dbReference type="PROSITE" id="PS50928">
    <property type="entry name" value="ABC_TM1"/>
    <property type="match status" value="2"/>
</dbReference>
<sequence>MSVVSNEWRQLARGGQRFRLNSEKLILALMVLLIGLLSVAPLLRLVWTAIAPQGVPDLARLTRLIASDRVLIASGNTLLIAFSSTLISVLLGTAAAWLVALSDLRAKTAWVFAFILPLMIPPQVTALAWLQALAPSSPLALLFGALGLPWFAPGEQPLYSLSGIVLLLGTHNAPLVFLTVRAGLRRLPADLVEAAQVSGASRMRVLFTIILPLARPAIFAGAALTFVAAAGNFGIQAMLGIPARVPTLITLVYQQLNGIGPSALPNTAVYALLIAVITLAGMAASAWLGGRHDVRVNGAPRLWQQSLGCGRLVIEGTAWLWMALTLLLPVSALLITALTRGFGQALTWQTLTLENFRSALWGYPAVRHAFMTSLGLTTLAAIILTATALFLAYFLSWRRTKLVRGLWLASELTYALPGIVTGVAAMLFFLRPLPIINVSLYGTVWIILAAYLANFLALVLRPTLAGFAQLEPALDEAARLCGAGFIRRMRDILLPLAAPSALAGTVLVFLTALNEIQVSVLLVTSQTQTIGPTIVFLDEGGSASLAAAVGCLMILVVCLLMGLATRLARRLPQGVLPWQA</sequence>
<evidence type="ECO:0000256" key="6">
    <source>
        <dbReference type="ARBA" id="ARBA00022989"/>
    </source>
</evidence>
<dbReference type="AlphaFoldDB" id="A0A1X1CX65"/>
<dbReference type="RefSeq" id="WP_084934808.1">
    <property type="nucleotide sequence ID" value="NZ_MLFR01000011.1"/>
</dbReference>
<feature type="transmembrane region" description="Helical" evidence="8">
    <location>
        <begin position="492"/>
        <end position="513"/>
    </location>
</feature>
<protein>
    <submittedName>
        <fullName evidence="10">ABC transporter permease</fullName>
    </submittedName>
</protein>
<name>A0A1X1CX65_9GAMM</name>
<keyword evidence="3" id="KW-1003">Cell membrane</keyword>
<dbReference type="InterPro" id="IPR035906">
    <property type="entry name" value="MetI-like_sf"/>
</dbReference>
<dbReference type="PANTHER" id="PTHR43357">
    <property type="entry name" value="INNER MEMBRANE ABC TRANSPORTER PERMEASE PROTEIN YDCV"/>
    <property type="match status" value="1"/>
</dbReference>
<evidence type="ECO:0000313" key="11">
    <source>
        <dbReference type="Proteomes" id="UP000193558"/>
    </source>
</evidence>
<keyword evidence="2 8" id="KW-0813">Transport</keyword>
<keyword evidence="7 8" id="KW-0472">Membrane</keyword>
<organism evidence="10 11">
    <name type="scientific">Pantoea rwandensis</name>
    <dbReference type="NCBI Taxonomy" id="1076550"/>
    <lineage>
        <taxon>Bacteria</taxon>
        <taxon>Pseudomonadati</taxon>
        <taxon>Pseudomonadota</taxon>
        <taxon>Gammaproteobacteria</taxon>
        <taxon>Enterobacterales</taxon>
        <taxon>Erwiniaceae</taxon>
        <taxon>Pantoea</taxon>
    </lineage>
</organism>
<feature type="transmembrane region" description="Helical" evidence="8">
    <location>
        <begin position="110"/>
        <end position="132"/>
    </location>
</feature>
<feature type="transmembrane region" description="Helical" evidence="8">
    <location>
        <begin position="25"/>
        <end position="50"/>
    </location>
</feature>
<dbReference type="CDD" id="cd06261">
    <property type="entry name" value="TM_PBP2"/>
    <property type="match status" value="2"/>
</dbReference>
<feature type="transmembrane region" description="Helical" evidence="8">
    <location>
        <begin position="70"/>
        <end position="98"/>
    </location>
</feature>
<dbReference type="Proteomes" id="UP000193558">
    <property type="component" value="Unassembled WGS sequence"/>
</dbReference>
<dbReference type="Gene3D" id="1.10.3720.10">
    <property type="entry name" value="MetI-like"/>
    <property type="match status" value="2"/>
</dbReference>
<dbReference type="GO" id="GO:0055085">
    <property type="term" value="P:transmembrane transport"/>
    <property type="evidence" value="ECO:0007669"/>
    <property type="project" value="InterPro"/>
</dbReference>
<comment type="similarity">
    <text evidence="8">Belongs to the binding-protein-dependent transport system permease family.</text>
</comment>
<dbReference type="PANTHER" id="PTHR43357:SF4">
    <property type="entry name" value="INNER MEMBRANE ABC TRANSPORTER PERMEASE PROTEIN YDCV"/>
    <property type="match status" value="1"/>
</dbReference>
<feature type="transmembrane region" description="Helical" evidence="8">
    <location>
        <begin position="406"/>
        <end position="429"/>
    </location>
</feature>
<evidence type="ECO:0000256" key="1">
    <source>
        <dbReference type="ARBA" id="ARBA00004429"/>
    </source>
</evidence>
<feature type="transmembrane region" description="Helical" evidence="8">
    <location>
        <begin position="158"/>
        <end position="184"/>
    </location>
</feature>
<dbReference type="InterPro" id="IPR000515">
    <property type="entry name" value="MetI-like"/>
</dbReference>
<comment type="caution">
    <text evidence="10">The sequence shown here is derived from an EMBL/GenBank/DDBJ whole genome shotgun (WGS) entry which is preliminary data.</text>
</comment>
<reference evidence="10 11" key="1">
    <citation type="journal article" date="2017" name="Antonie Van Leeuwenhoek">
        <title>Phylogenomic resolution of the bacterial genus Pantoea and its relationship with Erwinia and Tatumella.</title>
        <authorList>
            <person name="Palmer M."/>
            <person name="Steenkamp E.T."/>
            <person name="Coetzee M.P."/>
            <person name="Chan W.Y."/>
            <person name="van Zyl E."/>
            <person name="De Maayer P."/>
            <person name="Coutinho T.A."/>
            <person name="Blom J."/>
            <person name="Smits T.H."/>
            <person name="Duffy B."/>
            <person name="Venter S.N."/>
        </authorList>
    </citation>
    <scope>NUCLEOTIDE SEQUENCE [LARGE SCALE GENOMIC DNA]</scope>
    <source>
        <strain evidence="10 11">LMG 26275</strain>
    </source>
</reference>
<gene>
    <name evidence="10" type="ORF">HA51_12275</name>
</gene>
<evidence type="ECO:0000256" key="3">
    <source>
        <dbReference type="ARBA" id="ARBA00022475"/>
    </source>
</evidence>
<evidence type="ECO:0000256" key="7">
    <source>
        <dbReference type="ARBA" id="ARBA00023136"/>
    </source>
</evidence>
<feature type="transmembrane region" description="Helical" evidence="8">
    <location>
        <begin position="205"/>
        <end position="230"/>
    </location>
</feature>
<feature type="domain" description="ABC transmembrane type-1" evidence="9">
    <location>
        <begin position="74"/>
        <end position="285"/>
    </location>
</feature>
<dbReference type="EMBL" id="MLFR01000011">
    <property type="protein sequence ID" value="ORM69049.1"/>
    <property type="molecule type" value="Genomic_DNA"/>
</dbReference>
<dbReference type="eggNOG" id="COG1178">
    <property type="taxonomic scope" value="Bacteria"/>
</dbReference>
<feature type="transmembrane region" description="Helical" evidence="8">
    <location>
        <begin position="370"/>
        <end position="394"/>
    </location>
</feature>
<evidence type="ECO:0000259" key="9">
    <source>
        <dbReference type="PROSITE" id="PS50928"/>
    </source>
</evidence>
<feature type="transmembrane region" description="Helical" evidence="8">
    <location>
        <begin position="318"/>
        <end position="338"/>
    </location>
</feature>
<feature type="domain" description="ABC transmembrane type-1" evidence="9">
    <location>
        <begin position="370"/>
        <end position="564"/>
    </location>
</feature>
<feature type="transmembrane region" description="Helical" evidence="8">
    <location>
        <begin position="545"/>
        <end position="564"/>
    </location>
</feature>
<accession>A0A1X1CX65</accession>
<evidence type="ECO:0000256" key="8">
    <source>
        <dbReference type="RuleBase" id="RU363032"/>
    </source>
</evidence>
<feature type="transmembrane region" description="Helical" evidence="8">
    <location>
        <begin position="268"/>
        <end position="288"/>
    </location>
</feature>
<proteinExistence type="inferred from homology"/>
<dbReference type="Pfam" id="PF00528">
    <property type="entry name" value="BPD_transp_1"/>
    <property type="match status" value="2"/>
</dbReference>
<dbReference type="STRING" id="1076550.LH22_05625"/>
<evidence type="ECO:0000256" key="5">
    <source>
        <dbReference type="ARBA" id="ARBA00022692"/>
    </source>
</evidence>
<evidence type="ECO:0000256" key="2">
    <source>
        <dbReference type="ARBA" id="ARBA00022448"/>
    </source>
</evidence>
<dbReference type="SUPFAM" id="SSF161098">
    <property type="entry name" value="MetI-like"/>
    <property type="match status" value="2"/>
</dbReference>